<dbReference type="WBParaSite" id="SRAE_2000370600.1">
    <property type="protein sequence ID" value="SRAE_2000370600.1"/>
    <property type="gene ID" value="WBGene00263931"/>
</dbReference>
<dbReference type="EMBL" id="LN609529">
    <property type="protein sequence ID" value="CEF69054.1"/>
    <property type="molecule type" value="Genomic_DNA"/>
</dbReference>
<dbReference type="GeneID" id="36381424"/>
<name>A0A090MZJ7_STRRB</name>
<evidence type="ECO:0000313" key="2">
    <source>
        <dbReference type="Proteomes" id="UP000035682"/>
    </source>
</evidence>
<dbReference type="CTD" id="36381424"/>
<evidence type="ECO:0000313" key="1">
    <source>
        <dbReference type="EMBL" id="CEF69054.1"/>
    </source>
</evidence>
<protein>
    <submittedName>
        <fullName evidence="1 3">Uncharacterized protein</fullName>
    </submittedName>
</protein>
<reference evidence="3" key="2">
    <citation type="submission" date="2020-12" db="UniProtKB">
        <authorList>
            <consortium name="WormBaseParasite"/>
        </authorList>
    </citation>
    <scope>IDENTIFICATION</scope>
</reference>
<dbReference type="Proteomes" id="UP000035682">
    <property type="component" value="Unplaced"/>
</dbReference>
<dbReference type="WormBase" id="SRAE_2000370600">
    <property type="protein sequence ID" value="SRP06856"/>
    <property type="gene ID" value="WBGene00263931"/>
</dbReference>
<dbReference type="RefSeq" id="XP_024508254.1">
    <property type="nucleotide sequence ID" value="XM_024654932.1"/>
</dbReference>
<sequence>MLENIYSYFFGNNTESNSENSSNANENINEEWILVVNEDKISNDNNCIENYSLDIYMDDLKNTTTYKYFDTISSRIGKNIIQKKESNDEITKYFSTSSNTKQPTSKQVILYFHLDPVNEIMDQTYIYHLLNKKNSQWSPVIKEPIYKMLKQIEWKDKNDNNKIDIILKDNVSLKHKVQIT</sequence>
<reference evidence="1 2" key="1">
    <citation type="submission" date="2014-09" db="EMBL/GenBank/DDBJ databases">
        <authorList>
            <person name="Martin A.A."/>
        </authorList>
    </citation>
    <scope>NUCLEOTIDE SEQUENCE</scope>
    <source>
        <strain evidence="2">ED321</strain>
        <strain evidence="1">ED321 Heterogonic</strain>
    </source>
</reference>
<organism evidence="1">
    <name type="scientific">Strongyloides ratti</name>
    <name type="common">Parasitic roundworm</name>
    <dbReference type="NCBI Taxonomy" id="34506"/>
    <lineage>
        <taxon>Eukaryota</taxon>
        <taxon>Metazoa</taxon>
        <taxon>Ecdysozoa</taxon>
        <taxon>Nematoda</taxon>
        <taxon>Chromadorea</taxon>
        <taxon>Rhabditida</taxon>
        <taxon>Tylenchina</taxon>
        <taxon>Panagrolaimomorpha</taxon>
        <taxon>Strongyloidoidea</taxon>
        <taxon>Strongyloididae</taxon>
        <taxon>Strongyloides</taxon>
    </lineage>
</organism>
<evidence type="ECO:0000313" key="4">
    <source>
        <dbReference type="WormBase" id="SRAE_2000370600"/>
    </source>
</evidence>
<gene>
    <name evidence="1 3 4" type="ORF">SRAE_2000370600</name>
</gene>
<accession>A0A090MZJ7</accession>
<dbReference type="AlphaFoldDB" id="A0A090MZJ7"/>
<evidence type="ECO:0000313" key="3">
    <source>
        <dbReference type="WBParaSite" id="SRAE_2000370600.1"/>
    </source>
</evidence>
<keyword evidence="2" id="KW-1185">Reference proteome</keyword>
<proteinExistence type="predicted"/>